<accession>A0ABY8WV47</accession>
<feature type="domain" description="HTH cro/C1-type" evidence="2">
    <location>
        <begin position="9"/>
        <end position="62"/>
    </location>
</feature>
<reference evidence="3 4" key="1">
    <citation type="submission" date="2023-06" db="EMBL/GenBank/DDBJ databases">
        <authorList>
            <person name="Yushchuk O."/>
            <person name="Binda E."/>
            <person name="Ruckert-Reed C."/>
            <person name="Fedorenko V."/>
            <person name="Kalinowski J."/>
            <person name="Marinelli F."/>
        </authorList>
    </citation>
    <scope>NUCLEOTIDE SEQUENCE [LARGE SCALE GENOMIC DNA]</scope>
    <source>
        <strain evidence="3 4">NRRL 3884</strain>
    </source>
</reference>
<dbReference type="InterPro" id="IPR011990">
    <property type="entry name" value="TPR-like_helical_dom_sf"/>
</dbReference>
<evidence type="ECO:0000313" key="3">
    <source>
        <dbReference type="EMBL" id="WIN00335.1"/>
    </source>
</evidence>
<dbReference type="Gene3D" id="1.10.260.40">
    <property type="entry name" value="lambda repressor-like DNA-binding domains"/>
    <property type="match status" value="1"/>
</dbReference>
<evidence type="ECO:0000259" key="2">
    <source>
        <dbReference type="PROSITE" id="PS50943"/>
    </source>
</evidence>
<dbReference type="SUPFAM" id="SSF48452">
    <property type="entry name" value="TPR-like"/>
    <property type="match status" value="1"/>
</dbReference>
<dbReference type="EMBL" id="CP126980">
    <property type="protein sequence ID" value="WIN00335.1"/>
    <property type="molecule type" value="Genomic_DNA"/>
</dbReference>
<dbReference type="RefSeq" id="WP_284921852.1">
    <property type="nucleotide sequence ID" value="NZ_CP126980.1"/>
</dbReference>
<dbReference type="CDD" id="cd00093">
    <property type="entry name" value="HTH_XRE"/>
    <property type="match status" value="1"/>
</dbReference>
<evidence type="ECO:0000256" key="1">
    <source>
        <dbReference type="ARBA" id="ARBA00023125"/>
    </source>
</evidence>
<dbReference type="Gene3D" id="1.25.40.10">
    <property type="entry name" value="Tetratricopeptide repeat domain"/>
    <property type="match status" value="1"/>
</dbReference>
<organism evidence="3 4">
    <name type="scientific">Actinoplanes oblitus</name>
    <dbReference type="NCBI Taxonomy" id="3040509"/>
    <lineage>
        <taxon>Bacteria</taxon>
        <taxon>Bacillati</taxon>
        <taxon>Actinomycetota</taxon>
        <taxon>Actinomycetes</taxon>
        <taxon>Micromonosporales</taxon>
        <taxon>Micromonosporaceae</taxon>
        <taxon>Actinoplanes</taxon>
    </lineage>
</organism>
<dbReference type="SUPFAM" id="SSF47413">
    <property type="entry name" value="lambda repressor-like DNA-binding domains"/>
    <property type="match status" value="1"/>
</dbReference>
<dbReference type="PROSITE" id="PS50943">
    <property type="entry name" value="HTH_CROC1"/>
    <property type="match status" value="1"/>
</dbReference>
<dbReference type="InterPro" id="IPR001387">
    <property type="entry name" value="Cro/C1-type_HTH"/>
</dbReference>
<dbReference type="InterPro" id="IPR010982">
    <property type="entry name" value="Lambda_DNA-bd_dom_sf"/>
</dbReference>
<dbReference type="PANTHER" id="PTHR46797:SF1">
    <property type="entry name" value="METHYLPHOSPHONATE SYNTHASE"/>
    <property type="match status" value="1"/>
</dbReference>
<keyword evidence="1" id="KW-0238">DNA-binding</keyword>
<sequence>MSEDVGRRIHRLRTARELTQRELAAPRYTAAYVSSVEAGRRVPSTDALAHFAERLGVSAEELATGSSPDRRVRLGLELALAEAAPAEAVFRRLVNETAAAGDELRQARCHLGLGHLALGRADLAAAGRAFAEAGRLSAGAPAHLRAAPVAGQAECLRRQGDPRYAVFLLTRALDELAGAGLPDPEALLGLHTRLALCHRDLDDEDAAANAASAALALVGPGDPGSVADLHLAVARTLLEHGDTRAAEGALLQAGLARRQAALAVELAHCRLIRGRARHAAGDRDGAVRDLTAAHAGFAAAGLTGPLADATVALAAVLRGLGRRTEARNLIVDRPAAGPAADRLLAALAADDGDVRAAERHLRDAADGYRRSGPRRSLAAVLLDLADNLEAQHRPAEAVALLRDGLADVERLSGDSPRSG</sequence>
<dbReference type="InterPro" id="IPR050807">
    <property type="entry name" value="TransReg_Diox_bact_type"/>
</dbReference>
<dbReference type="Proteomes" id="UP001240150">
    <property type="component" value="Chromosome"/>
</dbReference>
<dbReference type="PANTHER" id="PTHR46797">
    <property type="entry name" value="HTH-TYPE TRANSCRIPTIONAL REGULATOR"/>
    <property type="match status" value="1"/>
</dbReference>
<protein>
    <submittedName>
        <fullName evidence="3">Helix-turn-helix transcriptional regulator</fullName>
    </submittedName>
</protein>
<dbReference type="SMART" id="SM00530">
    <property type="entry name" value="HTH_XRE"/>
    <property type="match status" value="1"/>
</dbReference>
<keyword evidence="4" id="KW-1185">Reference proteome</keyword>
<proteinExistence type="predicted"/>
<gene>
    <name evidence="3" type="ORF">ACTOB_004034</name>
</gene>
<name>A0ABY8WV47_9ACTN</name>
<evidence type="ECO:0000313" key="4">
    <source>
        <dbReference type="Proteomes" id="UP001240150"/>
    </source>
</evidence>